<proteinExistence type="predicted"/>
<name>A0ABN0IY24_9LEPT</name>
<evidence type="ECO:0000313" key="1">
    <source>
        <dbReference type="EMBL" id="EMM99527.1"/>
    </source>
</evidence>
<dbReference type="Proteomes" id="UP000012099">
    <property type="component" value="Unassembled WGS sequence"/>
</dbReference>
<gene>
    <name evidence="1" type="ORF">LEP1GSC035_1232</name>
</gene>
<keyword evidence="2" id="KW-1185">Reference proteome</keyword>
<evidence type="ECO:0000313" key="2">
    <source>
        <dbReference type="Proteomes" id="UP000012099"/>
    </source>
</evidence>
<organism evidence="1 2">
    <name type="scientific">Leptospira noguchii str. 2007001578</name>
    <dbReference type="NCBI Taxonomy" id="1049974"/>
    <lineage>
        <taxon>Bacteria</taxon>
        <taxon>Pseudomonadati</taxon>
        <taxon>Spirochaetota</taxon>
        <taxon>Spirochaetia</taxon>
        <taxon>Leptospirales</taxon>
        <taxon>Leptospiraceae</taxon>
        <taxon>Leptospira</taxon>
    </lineage>
</organism>
<dbReference type="EMBL" id="AHMH02000114">
    <property type="protein sequence ID" value="EMM99527.1"/>
    <property type="molecule type" value="Genomic_DNA"/>
</dbReference>
<accession>A0ABN0IY24</accession>
<reference evidence="1 2" key="1">
    <citation type="submission" date="2013-01" db="EMBL/GenBank/DDBJ databases">
        <authorList>
            <person name="Harkins D.M."/>
            <person name="Durkin A.S."/>
            <person name="Brinkac L.M."/>
            <person name="Haft D.H."/>
            <person name="Selengut J.D."/>
            <person name="Sanka R."/>
            <person name="DePew J."/>
            <person name="Purushe J."/>
            <person name="Whelen A.C."/>
            <person name="Vinetz J.M."/>
            <person name="Sutton G.G."/>
            <person name="Nierman W.C."/>
            <person name="Fouts D.E."/>
        </authorList>
    </citation>
    <scope>NUCLEOTIDE SEQUENCE [LARGE SCALE GENOMIC DNA]</scope>
    <source>
        <strain evidence="1 2">2007001578</strain>
    </source>
</reference>
<sequence length="46" mass="5614">MWNYYILLKISKELSRKIFWVLGQALNKMDLIMLIKISLIIRVFEK</sequence>
<comment type="caution">
    <text evidence="1">The sequence shown here is derived from an EMBL/GenBank/DDBJ whole genome shotgun (WGS) entry which is preliminary data.</text>
</comment>
<protein>
    <submittedName>
        <fullName evidence="1">Uncharacterized protein</fullName>
    </submittedName>
</protein>